<feature type="compositionally biased region" description="Polar residues" evidence="1">
    <location>
        <begin position="46"/>
        <end position="55"/>
    </location>
</feature>
<organism evidence="2 3">
    <name type="scientific">Agrocybe pediades</name>
    <dbReference type="NCBI Taxonomy" id="84607"/>
    <lineage>
        <taxon>Eukaryota</taxon>
        <taxon>Fungi</taxon>
        <taxon>Dikarya</taxon>
        <taxon>Basidiomycota</taxon>
        <taxon>Agaricomycotina</taxon>
        <taxon>Agaricomycetes</taxon>
        <taxon>Agaricomycetidae</taxon>
        <taxon>Agaricales</taxon>
        <taxon>Agaricineae</taxon>
        <taxon>Strophariaceae</taxon>
        <taxon>Agrocybe</taxon>
    </lineage>
</organism>
<dbReference type="Proteomes" id="UP000521872">
    <property type="component" value="Unassembled WGS sequence"/>
</dbReference>
<keyword evidence="3" id="KW-1185">Reference proteome</keyword>
<feature type="compositionally biased region" description="Basic and acidic residues" evidence="1">
    <location>
        <begin position="20"/>
        <end position="29"/>
    </location>
</feature>
<dbReference type="EMBL" id="JAACJL010000015">
    <property type="protein sequence ID" value="KAF4620378.1"/>
    <property type="molecule type" value="Genomic_DNA"/>
</dbReference>
<feature type="region of interest" description="Disordered" evidence="1">
    <location>
        <begin position="1"/>
        <end position="29"/>
    </location>
</feature>
<accession>A0A8H4R036</accession>
<evidence type="ECO:0000313" key="3">
    <source>
        <dbReference type="Proteomes" id="UP000521872"/>
    </source>
</evidence>
<feature type="region of interest" description="Disordered" evidence="1">
    <location>
        <begin position="41"/>
        <end position="110"/>
    </location>
</feature>
<sequence>MHGCVRDAEVSADGSHFRTKAKEDPRERQIDEVFLARNYRQDSNGRFHTQPTPTASMLVLPRQLSDESSKSKVSSKAKGKQRDPGVEGLPPDSLSADEAPSPLVQKENST</sequence>
<evidence type="ECO:0000256" key="1">
    <source>
        <dbReference type="SAM" id="MobiDB-lite"/>
    </source>
</evidence>
<reference evidence="2 3" key="1">
    <citation type="submission" date="2019-12" db="EMBL/GenBank/DDBJ databases">
        <authorList>
            <person name="Floudas D."/>
            <person name="Bentzer J."/>
            <person name="Ahren D."/>
            <person name="Johansson T."/>
            <person name="Persson P."/>
            <person name="Tunlid A."/>
        </authorList>
    </citation>
    <scope>NUCLEOTIDE SEQUENCE [LARGE SCALE GENOMIC DNA]</scope>
    <source>
        <strain evidence="2 3">CBS 102.39</strain>
    </source>
</reference>
<name>A0A8H4R036_9AGAR</name>
<gene>
    <name evidence="2" type="ORF">D9613_001205</name>
</gene>
<comment type="caution">
    <text evidence="2">The sequence shown here is derived from an EMBL/GenBank/DDBJ whole genome shotgun (WGS) entry which is preliminary data.</text>
</comment>
<protein>
    <submittedName>
        <fullName evidence="2">Uncharacterized protein</fullName>
    </submittedName>
</protein>
<dbReference type="AlphaFoldDB" id="A0A8H4R036"/>
<evidence type="ECO:0000313" key="2">
    <source>
        <dbReference type="EMBL" id="KAF4620378.1"/>
    </source>
</evidence>
<proteinExistence type="predicted"/>